<name>A0A2B4S7G5_STYPI</name>
<keyword evidence="5" id="KW-0175">Coiled coil</keyword>
<dbReference type="SMART" id="SM00028">
    <property type="entry name" value="TPR"/>
    <property type="match status" value="1"/>
</dbReference>
<evidence type="ECO:0000256" key="2">
    <source>
        <dbReference type="ARBA" id="ARBA00022771"/>
    </source>
</evidence>
<dbReference type="InterPro" id="IPR011050">
    <property type="entry name" value="Pectin_lyase_fold/virulence"/>
</dbReference>
<sequence length="1251" mass="139549">MSMLRLKINVNLPHLPCIVVSVVLNGEFEQFVSSFDFDDKQKRWIVIGITLNRLLLPVLRDFAGKELFKHYTSLKSAYGVDAQGYSTHMKKDGSFDLNYGSINNNWGTFKRKVLLYDYKVTSAEDLAKLYLEPHMAKFTGFDGTCDLSAVLGMLANSSVFHTRIQANARDVRSKVRNEWGHCNFDHWNEPDFSYSFQLMETLIRSLGLPRADEDQVCDELQEWETKAQNLEAIKKSNADEAKRIGEALQDATDEITKFDKRIAGIERRLTEEHQAQTDKNKEFSSAIEDISNNITIIQGHQDTNKRNISLLEERHNELESAATSLKEGQGALTSKVEALEFGQTQLDSRLKKLEEGSAIATVNAEILHLPSRNHCFCGRKGELQTIAALLKNIVRGCSESAICGLGGVGKTALAVEYLWRQKDNEMARQVGTFDDKDFSNSLSRTLDWLRKREQLWCLVVDNLDELEMSMDMQKLLTGHWKQAARGHIIITTRREATEIGEETGIEESSCIELKCFTEKEGVQFLKSRSGTVGEDSDFRELVKELGGLPLALDQAAAYIRSLRRPIKEYLKKEALNLYTRAIALWLNDHKLLCNKALCHLKLGEPRNALEDCQKCLILKPDYSKALQRKAWALQELVEGGNSELEGQKRAAIAVALYFDPSLREDKKFRYWCPDVPGLRFREINNETELTSALKTTNGDETLLLHEGEYHLTSFKTLRDFQIVGLGPKIYLNCAKMCAIVNAKCYFENIVFPVGNAVLGCLGNNGAVHLNQCEVSGGGKSCADIPDCNGGPGCVAPSLGKPACDRTGNFGNFKPESGIPGSPGVGISEGASGLIENCVICHCGGGGAIVAGKGSELLVKNCEVYKNHLAGLEAREGGELDALGNKVFGNGYHGILIWKLSGKCDVDGNKIFENAKEGIIVGNTKEKIALHNNSIHHNRPFGISLHNSSQLSINNNEIFENGFWGILAKGRTSAHIAGNELIGNKCGGIFIGVNYSGRVILKENTVRDHSGPWLENEFKKGSPRMDYSLLDDNEIDALGFDLPEGEKHYYSTPPILAENKHFNNEEGLHHPREVAERLSSGCTYCRRREDKKVRFLKCPGCLIASYCSNECRRNHRVKHETLCLALKARYAVDVDCVHLAERGFLARLRVFGSHLVGIGEGPKPEPNREFIVKIQTQTLNSHPLQLLTLYDQSVTIDCVIQSPEIFNVIMDCGVLGGLNKFTSKKCFFWAMFTESGGKLTIYLDHLAPYQKW</sequence>
<reference evidence="8" key="1">
    <citation type="journal article" date="2017" name="bioRxiv">
        <title>Comparative analysis of the genomes of Stylophora pistillata and Acropora digitifera provides evidence for extensive differences between species of corals.</title>
        <authorList>
            <person name="Voolstra C.R."/>
            <person name="Li Y."/>
            <person name="Liew Y.J."/>
            <person name="Baumgarten S."/>
            <person name="Zoccola D."/>
            <person name="Flot J.-F."/>
            <person name="Tambutte S."/>
            <person name="Allemand D."/>
            <person name="Aranda M."/>
        </authorList>
    </citation>
    <scope>NUCLEOTIDE SEQUENCE [LARGE SCALE GENOMIC DNA]</scope>
</reference>
<dbReference type="Pfam" id="PF01753">
    <property type="entry name" value="zf-MYND"/>
    <property type="match status" value="1"/>
</dbReference>
<dbReference type="STRING" id="50429.A0A2B4S7G5"/>
<keyword evidence="2 4" id="KW-0863">Zinc-finger</keyword>
<evidence type="ECO:0000313" key="8">
    <source>
        <dbReference type="Proteomes" id="UP000225706"/>
    </source>
</evidence>
<keyword evidence="1" id="KW-0479">Metal-binding</keyword>
<dbReference type="Pfam" id="PF13229">
    <property type="entry name" value="Beta_helix"/>
    <property type="match status" value="1"/>
</dbReference>
<dbReference type="SUPFAM" id="SSF48452">
    <property type="entry name" value="TPR-like"/>
    <property type="match status" value="1"/>
</dbReference>
<organism evidence="7 8">
    <name type="scientific">Stylophora pistillata</name>
    <name type="common">Smooth cauliflower coral</name>
    <dbReference type="NCBI Taxonomy" id="50429"/>
    <lineage>
        <taxon>Eukaryota</taxon>
        <taxon>Metazoa</taxon>
        <taxon>Cnidaria</taxon>
        <taxon>Anthozoa</taxon>
        <taxon>Hexacorallia</taxon>
        <taxon>Scleractinia</taxon>
        <taxon>Astrocoeniina</taxon>
        <taxon>Pocilloporidae</taxon>
        <taxon>Stylophora</taxon>
    </lineage>
</organism>
<evidence type="ECO:0000256" key="1">
    <source>
        <dbReference type="ARBA" id="ARBA00022723"/>
    </source>
</evidence>
<dbReference type="InterPro" id="IPR027417">
    <property type="entry name" value="P-loop_NTPase"/>
</dbReference>
<protein>
    <submittedName>
        <fullName evidence="7">F-box only protein 11</fullName>
    </submittedName>
</protein>
<dbReference type="PROSITE" id="PS50865">
    <property type="entry name" value="ZF_MYND_2"/>
    <property type="match status" value="1"/>
</dbReference>
<evidence type="ECO:0000256" key="4">
    <source>
        <dbReference type="PROSITE-ProRule" id="PRU00134"/>
    </source>
</evidence>
<dbReference type="SUPFAM" id="SSF144232">
    <property type="entry name" value="HIT/MYND zinc finger-like"/>
    <property type="match status" value="1"/>
</dbReference>
<dbReference type="GO" id="GO:0008270">
    <property type="term" value="F:zinc ion binding"/>
    <property type="evidence" value="ECO:0007669"/>
    <property type="project" value="UniProtKB-KW"/>
</dbReference>
<dbReference type="Gene3D" id="6.10.140.2220">
    <property type="match status" value="1"/>
</dbReference>
<dbReference type="EMBL" id="LSMT01000162">
    <property type="protein sequence ID" value="PFX24983.1"/>
    <property type="molecule type" value="Genomic_DNA"/>
</dbReference>
<evidence type="ECO:0000313" key="7">
    <source>
        <dbReference type="EMBL" id="PFX24983.1"/>
    </source>
</evidence>
<evidence type="ECO:0000259" key="6">
    <source>
        <dbReference type="PROSITE" id="PS50865"/>
    </source>
</evidence>
<keyword evidence="8" id="KW-1185">Reference proteome</keyword>
<dbReference type="OrthoDB" id="6088515at2759"/>
<dbReference type="Gene3D" id="3.40.50.300">
    <property type="entry name" value="P-loop containing nucleotide triphosphate hydrolases"/>
    <property type="match status" value="1"/>
</dbReference>
<dbReference type="SUPFAM" id="SSF51126">
    <property type="entry name" value="Pectin lyase-like"/>
    <property type="match status" value="1"/>
</dbReference>
<accession>A0A2B4S7G5</accession>
<dbReference type="PANTHER" id="PTHR35205">
    <property type="entry name" value="NB-ARC AND TPR DOMAIN PROTEIN"/>
    <property type="match status" value="1"/>
</dbReference>
<comment type="caution">
    <text evidence="7">The sequence shown here is derived from an EMBL/GenBank/DDBJ whole genome shotgun (WGS) entry which is preliminary data.</text>
</comment>
<dbReference type="InterPro" id="IPR012334">
    <property type="entry name" value="Pectin_lyas_fold"/>
</dbReference>
<feature type="coiled-coil region" evidence="5">
    <location>
        <begin position="213"/>
        <end position="268"/>
    </location>
</feature>
<dbReference type="Gene3D" id="1.25.40.10">
    <property type="entry name" value="Tetratricopeptide repeat domain"/>
    <property type="match status" value="1"/>
</dbReference>
<dbReference type="PROSITE" id="PS01360">
    <property type="entry name" value="ZF_MYND_1"/>
    <property type="match status" value="1"/>
</dbReference>
<dbReference type="AlphaFoldDB" id="A0A2B4S7G5"/>
<dbReference type="InterPro" id="IPR006626">
    <property type="entry name" value="PbH1"/>
</dbReference>
<dbReference type="Proteomes" id="UP000225706">
    <property type="component" value="Unassembled WGS sequence"/>
</dbReference>
<keyword evidence="3" id="KW-0862">Zinc</keyword>
<dbReference type="Gene3D" id="2.160.20.10">
    <property type="entry name" value="Single-stranded right-handed beta-helix, Pectin lyase-like"/>
    <property type="match status" value="1"/>
</dbReference>
<gene>
    <name evidence="7" type="primary">Fbxo11</name>
    <name evidence="7" type="ORF">AWC38_SpisGene10396</name>
</gene>
<feature type="domain" description="MYND-type" evidence="6">
    <location>
        <begin position="1081"/>
        <end position="1122"/>
    </location>
</feature>
<dbReference type="PANTHER" id="PTHR35205:SF1">
    <property type="entry name" value="ZU5 DOMAIN-CONTAINING PROTEIN"/>
    <property type="match status" value="1"/>
</dbReference>
<dbReference type="InterPro" id="IPR011990">
    <property type="entry name" value="TPR-like_helical_dom_sf"/>
</dbReference>
<proteinExistence type="predicted"/>
<dbReference type="SUPFAM" id="SSF52540">
    <property type="entry name" value="P-loop containing nucleoside triphosphate hydrolases"/>
    <property type="match status" value="1"/>
</dbReference>
<dbReference type="InterPro" id="IPR039448">
    <property type="entry name" value="Beta_helix"/>
</dbReference>
<dbReference type="InterPro" id="IPR019734">
    <property type="entry name" value="TPR_rpt"/>
</dbReference>
<evidence type="ECO:0000256" key="5">
    <source>
        <dbReference type="SAM" id="Coils"/>
    </source>
</evidence>
<dbReference type="Pfam" id="PF00515">
    <property type="entry name" value="TPR_1"/>
    <property type="match status" value="1"/>
</dbReference>
<dbReference type="InterPro" id="IPR002893">
    <property type="entry name" value="Znf_MYND"/>
</dbReference>
<dbReference type="SMART" id="SM00710">
    <property type="entry name" value="PbH1"/>
    <property type="match status" value="7"/>
</dbReference>
<evidence type="ECO:0000256" key="3">
    <source>
        <dbReference type="ARBA" id="ARBA00022833"/>
    </source>
</evidence>